<protein>
    <submittedName>
        <fullName evidence="2">MarR family transcriptional regulator</fullName>
    </submittedName>
</protein>
<keyword evidence="3" id="KW-1185">Reference proteome</keyword>
<dbReference type="Gene3D" id="1.10.10.10">
    <property type="entry name" value="Winged helix-like DNA-binding domain superfamily/Winged helix DNA-binding domain"/>
    <property type="match status" value="1"/>
</dbReference>
<comment type="caution">
    <text evidence="2">The sequence shown here is derived from an EMBL/GenBank/DDBJ whole genome shotgun (WGS) entry which is preliminary data.</text>
</comment>
<dbReference type="SMART" id="SM00347">
    <property type="entry name" value="HTH_MARR"/>
    <property type="match status" value="1"/>
</dbReference>
<feature type="domain" description="HTH marR-type" evidence="1">
    <location>
        <begin position="4"/>
        <end position="135"/>
    </location>
</feature>
<dbReference type="RefSeq" id="WP_345215123.1">
    <property type="nucleotide sequence ID" value="NZ_BAABGN010000002.1"/>
</dbReference>
<dbReference type="InterPro" id="IPR039422">
    <property type="entry name" value="MarR/SlyA-like"/>
</dbReference>
<dbReference type="Pfam" id="PF12802">
    <property type="entry name" value="MarR_2"/>
    <property type="match status" value="1"/>
</dbReference>
<evidence type="ECO:0000259" key="1">
    <source>
        <dbReference type="PROSITE" id="PS50995"/>
    </source>
</evidence>
<gene>
    <name evidence="2" type="ORF">GCM10023169_07310</name>
</gene>
<dbReference type="InterPro" id="IPR000835">
    <property type="entry name" value="HTH_MarR-typ"/>
</dbReference>
<dbReference type="InterPro" id="IPR036388">
    <property type="entry name" value="WH-like_DNA-bd_sf"/>
</dbReference>
<reference evidence="3" key="1">
    <citation type="journal article" date="2019" name="Int. J. Syst. Evol. Microbiol.">
        <title>The Global Catalogue of Microorganisms (GCM) 10K type strain sequencing project: providing services to taxonomists for standard genome sequencing and annotation.</title>
        <authorList>
            <consortium name="The Broad Institute Genomics Platform"/>
            <consortium name="The Broad Institute Genome Sequencing Center for Infectious Disease"/>
            <person name="Wu L."/>
            <person name="Ma J."/>
        </authorList>
    </citation>
    <scope>NUCLEOTIDE SEQUENCE [LARGE SCALE GENOMIC DNA]</scope>
    <source>
        <strain evidence="3">JCM 17810</strain>
    </source>
</reference>
<evidence type="ECO:0000313" key="3">
    <source>
        <dbReference type="Proteomes" id="UP001500622"/>
    </source>
</evidence>
<dbReference type="PROSITE" id="PS50995">
    <property type="entry name" value="HTH_MARR_2"/>
    <property type="match status" value="1"/>
</dbReference>
<accession>A0ABP8KYH7</accession>
<sequence length="173" mass="18247">MHNEARLANLLGAAALHVSETMLAQVRAASGTSTSGAAALVVLAHLRQLSVTELGRGIGLSQPAAARMVDSLVASGLVRRLAGSGRTVPVELTDAGREVVREVLDVRAAELSALIADLDEPERRTLSALLEKLLTGMYDEAGSSTFLCRLCDRHSCTESDTCPVGQAERTRRA</sequence>
<evidence type="ECO:0000313" key="2">
    <source>
        <dbReference type="EMBL" id="GAA4418125.1"/>
    </source>
</evidence>
<organism evidence="2 3">
    <name type="scientific">Georgenia halophila</name>
    <dbReference type="NCBI Taxonomy" id="620889"/>
    <lineage>
        <taxon>Bacteria</taxon>
        <taxon>Bacillati</taxon>
        <taxon>Actinomycetota</taxon>
        <taxon>Actinomycetes</taxon>
        <taxon>Micrococcales</taxon>
        <taxon>Bogoriellaceae</taxon>
        <taxon>Georgenia</taxon>
    </lineage>
</organism>
<dbReference type="SUPFAM" id="SSF46785">
    <property type="entry name" value="Winged helix' DNA-binding domain"/>
    <property type="match status" value="1"/>
</dbReference>
<dbReference type="EMBL" id="BAABGN010000002">
    <property type="protein sequence ID" value="GAA4418125.1"/>
    <property type="molecule type" value="Genomic_DNA"/>
</dbReference>
<name>A0ABP8KYH7_9MICO</name>
<proteinExistence type="predicted"/>
<dbReference type="PANTHER" id="PTHR33164">
    <property type="entry name" value="TRANSCRIPTIONAL REGULATOR, MARR FAMILY"/>
    <property type="match status" value="1"/>
</dbReference>
<dbReference type="InterPro" id="IPR036390">
    <property type="entry name" value="WH_DNA-bd_sf"/>
</dbReference>
<dbReference type="PANTHER" id="PTHR33164:SF43">
    <property type="entry name" value="HTH-TYPE TRANSCRIPTIONAL REPRESSOR YETL"/>
    <property type="match status" value="1"/>
</dbReference>
<dbReference type="Proteomes" id="UP001500622">
    <property type="component" value="Unassembled WGS sequence"/>
</dbReference>
<dbReference type="PRINTS" id="PR00598">
    <property type="entry name" value="HTHMARR"/>
</dbReference>